<evidence type="ECO:0000256" key="2">
    <source>
        <dbReference type="SAM" id="SignalP"/>
    </source>
</evidence>
<dbReference type="GO" id="GO:0016810">
    <property type="term" value="F:hydrolase activity, acting on carbon-nitrogen (but not peptide) bonds"/>
    <property type="evidence" value="ECO:0007669"/>
    <property type="project" value="InterPro"/>
</dbReference>
<keyword evidence="4" id="KW-0378">Hydrolase</keyword>
<dbReference type="SUPFAM" id="SSF82171">
    <property type="entry name" value="DPP6 N-terminal domain-like"/>
    <property type="match status" value="1"/>
</dbReference>
<dbReference type="Pfam" id="PF07676">
    <property type="entry name" value="PD40"/>
    <property type="match status" value="5"/>
</dbReference>
<dbReference type="InterPro" id="IPR006680">
    <property type="entry name" value="Amidohydro-rel"/>
</dbReference>
<reference evidence="5" key="1">
    <citation type="submission" date="2020-01" db="EMBL/GenBank/DDBJ databases">
        <title>'Steroidobacter agaridevorans' sp. nov., agar-degrading bacteria isolated from rhizosphere soils.</title>
        <authorList>
            <person name="Ikenaga M."/>
            <person name="Kataoka M."/>
            <person name="Murouchi A."/>
            <person name="Katsuragi S."/>
            <person name="Sakai M."/>
        </authorList>
    </citation>
    <scope>NUCLEOTIDE SEQUENCE [LARGE SCALE GENOMIC DNA]</scope>
    <source>
        <strain evidence="5">YU21-B</strain>
    </source>
</reference>
<dbReference type="Gene3D" id="2.120.10.30">
    <property type="entry name" value="TolB, C-terminal domain"/>
    <property type="match status" value="3"/>
</dbReference>
<dbReference type="SUPFAM" id="SSF51556">
    <property type="entry name" value="Metallo-dependent hydrolases"/>
    <property type="match status" value="1"/>
</dbReference>
<proteinExistence type="inferred from homology"/>
<dbReference type="EMBL" id="BLJN01000005">
    <property type="protein sequence ID" value="GFE83000.1"/>
    <property type="molecule type" value="Genomic_DNA"/>
</dbReference>
<organism evidence="4 5">
    <name type="scientific">Steroidobacter agaridevorans</name>
    <dbReference type="NCBI Taxonomy" id="2695856"/>
    <lineage>
        <taxon>Bacteria</taxon>
        <taxon>Pseudomonadati</taxon>
        <taxon>Pseudomonadota</taxon>
        <taxon>Gammaproteobacteria</taxon>
        <taxon>Steroidobacterales</taxon>
        <taxon>Steroidobacteraceae</taxon>
        <taxon>Steroidobacter</taxon>
    </lineage>
</organism>
<comment type="similarity">
    <text evidence="1">Belongs to the TolB family.</text>
</comment>
<protein>
    <submittedName>
        <fullName evidence="4">Bifunctional TolB-family protein/amidohydrolase</fullName>
    </submittedName>
</protein>
<dbReference type="InterPro" id="IPR011659">
    <property type="entry name" value="WD40"/>
</dbReference>
<evidence type="ECO:0000313" key="5">
    <source>
        <dbReference type="Proteomes" id="UP000445000"/>
    </source>
</evidence>
<dbReference type="Pfam" id="PF01979">
    <property type="entry name" value="Amidohydro_1"/>
    <property type="match status" value="1"/>
</dbReference>
<dbReference type="Gene3D" id="2.30.40.10">
    <property type="entry name" value="Urease, subunit C, domain 1"/>
    <property type="match status" value="2"/>
</dbReference>
<comment type="caution">
    <text evidence="4">The sequence shown here is derived from an EMBL/GenBank/DDBJ whole genome shotgun (WGS) entry which is preliminary data.</text>
</comment>
<accession>A0A829YID9</accession>
<feature type="signal peptide" evidence="2">
    <location>
        <begin position="1"/>
        <end position="21"/>
    </location>
</feature>
<sequence length="1087" mass="120215">MKTMNLSCTVLLSLLAVPALADTNWNVEDTGQPSYDAEFQVSEGTWMSVAVSPDGKTLAFDLLGDIYAMPATGGEARLLHGGAAMQRNPRFSPDGRQLLYISDGGGSDNFWVSSADGSNARQVTNETIRLLSTPAWNGDGTLVAGALQFATEEKHHAAELRIYDLRGGNGRLLVPAPDNDEPVNEPQFSRDGRYLYYTEKVTASSPSRVYVDANHSNLAVMRRDLDNGETKQLIRGFGSAIAPQLSPDDRRIAFVRRVREKTVLFVYDMTTGKELPVFEGLDRDEQADYSWIDGYYPQYGWFPDNRHVAIWGKGKLWNVDMDTGVAKEIPFSVRSRHKITVPPRFTHDLAPKSITVRAIRQLAYSPDDRVVVFNALGRLWRKQGDAKPARLTRASTFEFDPAFSRDGRKIAYVDWNDESGSRLMIVGPQGGAPKTIYSTAGVLRVPSFSPDGSRIVFKIDEGDRCLGGREARIGLYWIDANGGEAHYIGPPGDAPMFSPDGQRIYYSTKSYINHAVVAALESVNLDGFDKRVHAKTLDADTSEPRVSPDLKWIAFRHRQQYYVTRYHQTGVPVTLTTASDSANPVARLSDIGGYAVVWSADSKRLHWAVGDQLVTAAVEAIRPQLQRVAAGLEAPVDVPAGDVAFTNGRIITMAGDRVIERGTVVVRGNRIVAVGAAEEITVPPGAKVIDATGKTVMPGLFDMHGHINNCYYTSSGLMPQRQSARYADLAFGVTTNYDPYSLELPSYTQTEMTLTGDMVGPRSIESGLIAFGRIAKVDSGYVPIFSYRDAQDFMARKRALGGTIVKSYRQPMRSQRQMLIKAGREAGVMVDVEGESNFYVDLTAVIDGNTNQQHNLPVANYYDDVVQLFKHGQTPHTPTLIMLNGELLGENFIYQNQRVWEDPKVRTFVQVVTSGYSPLSTPHYAPPYVRGMTSINVADELWDVGYRSVSRSVKKLDDAGVIVNAGSHGHVIGLALHWEMWLLAQGGMSNLNVLRSATLNGARTHGLEQQLGSLESGKLADIIVLDRNPLEDIQHSNSVRYTMVNGRLYDANTMNEIGNYDQPRGKFFWEANRPANDIDWEKSWAEQ</sequence>
<dbReference type="SUPFAM" id="SSF50969">
    <property type="entry name" value="YVTN repeat-like/Quinoprotein amine dehydrogenase"/>
    <property type="match status" value="1"/>
</dbReference>
<feature type="domain" description="Amidohydrolase-related" evidence="3">
    <location>
        <begin position="834"/>
        <end position="1048"/>
    </location>
</feature>
<gene>
    <name evidence="4" type="ORF">GCM10011487_50000</name>
</gene>
<keyword evidence="5" id="KW-1185">Reference proteome</keyword>
<dbReference type="PANTHER" id="PTHR36842">
    <property type="entry name" value="PROTEIN TOLB HOMOLOG"/>
    <property type="match status" value="1"/>
</dbReference>
<evidence type="ECO:0000259" key="3">
    <source>
        <dbReference type="Pfam" id="PF01979"/>
    </source>
</evidence>
<dbReference type="PANTHER" id="PTHR36842:SF1">
    <property type="entry name" value="PROTEIN TOLB"/>
    <property type="match status" value="1"/>
</dbReference>
<dbReference type="InterPro" id="IPR032466">
    <property type="entry name" value="Metal_Hydrolase"/>
</dbReference>
<evidence type="ECO:0000256" key="1">
    <source>
        <dbReference type="ARBA" id="ARBA00009820"/>
    </source>
</evidence>
<keyword evidence="2" id="KW-0732">Signal</keyword>
<dbReference type="Proteomes" id="UP000445000">
    <property type="component" value="Unassembled WGS sequence"/>
</dbReference>
<evidence type="ECO:0000313" key="4">
    <source>
        <dbReference type="EMBL" id="GFE83000.1"/>
    </source>
</evidence>
<feature type="chain" id="PRO_5032681416" evidence="2">
    <location>
        <begin position="22"/>
        <end position="1087"/>
    </location>
</feature>
<dbReference type="RefSeq" id="WP_161814624.1">
    <property type="nucleotide sequence ID" value="NZ_BLJN01000005.1"/>
</dbReference>
<dbReference type="InterPro" id="IPR011059">
    <property type="entry name" value="Metal-dep_hydrolase_composite"/>
</dbReference>
<dbReference type="SUPFAM" id="SSF51338">
    <property type="entry name" value="Composite domain of metallo-dependent hydrolases"/>
    <property type="match status" value="1"/>
</dbReference>
<name>A0A829YID9_9GAMM</name>
<dbReference type="InterPro" id="IPR011042">
    <property type="entry name" value="6-blade_b-propeller_TolB-like"/>
</dbReference>
<dbReference type="InterPro" id="IPR011044">
    <property type="entry name" value="Quino_amine_DH_bsu"/>
</dbReference>
<dbReference type="AlphaFoldDB" id="A0A829YID9"/>